<evidence type="ECO:0000313" key="3">
    <source>
        <dbReference type="Proteomes" id="UP001196870"/>
    </source>
</evidence>
<evidence type="ECO:0000256" key="1">
    <source>
        <dbReference type="SAM" id="Phobius"/>
    </source>
</evidence>
<evidence type="ECO:0000313" key="2">
    <source>
        <dbReference type="EMBL" id="MBR0669472.1"/>
    </source>
</evidence>
<reference evidence="3" key="1">
    <citation type="journal article" date="2021" name="Syst. Appl. Microbiol.">
        <title>Roseomonas hellenica sp. nov., isolated from roots of wild-growing Alkanna tinctoria.</title>
        <authorList>
            <person name="Rat A."/>
            <person name="Naranjo H.D."/>
            <person name="Lebbe L."/>
            <person name="Cnockaert M."/>
            <person name="Krigas N."/>
            <person name="Grigoriadou K."/>
            <person name="Maloupa E."/>
            <person name="Willems A."/>
        </authorList>
    </citation>
    <scope>NUCLEOTIDE SEQUENCE [LARGE SCALE GENOMIC DNA]</scope>
    <source>
        <strain evidence="3">LMG 31523</strain>
    </source>
</reference>
<comment type="caution">
    <text evidence="2">The sequence shown here is derived from an EMBL/GenBank/DDBJ whole genome shotgun (WGS) entry which is preliminary data.</text>
</comment>
<feature type="transmembrane region" description="Helical" evidence="1">
    <location>
        <begin position="6"/>
        <end position="27"/>
    </location>
</feature>
<gene>
    <name evidence="2" type="ORF">GXW71_34335</name>
</gene>
<organism evidence="2 3">
    <name type="scientific">Plastoroseomonas hellenica</name>
    <dbReference type="NCBI Taxonomy" id="2687306"/>
    <lineage>
        <taxon>Bacteria</taxon>
        <taxon>Pseudomonadati</taxon>
        <taxon>Pseudomonadota</taxon>
        <taxon>Alphaproteobacteria</taxon>
        <taxon>Acetobacterales</taxon>
        <taxon>Acetobacteraceae</taxon>
        <taxon>Plastoroseomonas</taxon>
    </lineage>
</organism>
<accession>A0ABS5FA98</accession>
<keyword evidence="1" id="KW-0472">Membrane</keyword>
<keyword evidence="1" id="KW-1133">Transmembrane helix</keyword>
<keyword evidence="1" id="KW-0812">Transmembrane</keyword>
<keyword evidence="3" id="KW-1185">Reference proteome</keyword>
<protein>
    <submittedName>
        <fullName evidence="2">AzlD domain-containing protein</fullName>
    </submittedName>
</protein>
<dbReference type="PROSITE" id="PS51257">
    <property type="entry name" value="PROKAR_LIPOPROTEIN"/>
    <property type="match status" value="1"/>
</dbReference>
<dbReference type="EMBL" id="JAAGBB010000124">
    <property type="protein sequence ID" value="MBR0669472.1"/>
    <property type="molecule type" value="Genomic_DNA"/>
</dbReference>
<dbReference type="Proteomes" id="UP001196870">
    <property type="component" value="Unassembled WGS sequence"/>
</dbReference>
<name>A0ABS5FA98_9PROT</name>
<dbReference type="Pfam" id="PF05437">
    <property type="entry name" value="AzlD"/>
    <property type="match status" value="1"/>
</dbReference>
<sequence>MRPDVLAAILAMAIVTYACRAGGYAILRAVRAPRFVERMLQHLPGPLFCAYVAPSLAQWGAFGWIAAIAVMAAQYATGNLAAAILAGALAMAGLQMLG</sequence>
<feature type="transmembrane region" description="Helical" evidence="1">
    <location>
        <begin position="48"/>
        <end position="73"/>
    </location>
</feature>
<dbReference type="InterPro" id="IPR008407">
    <property type="entry name" value="Brnchd-chn_aa_trnsp_AzlD"/>
</dbReference>
<proteinExistence type="predicted"/>
<feature type="transmembrane region" description="Helical" evidence="1">
    <location>
        <begin position="79"/>
        <end position="97"/>
    </location>
</feature>